<reference evidence="2" key="1">
    <citation type="journal article" date="2023" name="Mol. Phylogenet. Evol.">
        <title>Genome-scale phylogeny and comparative genomics of the fungal order Sordariales.</title>
        <authorList>
            <person name="Hensen N."/>
            <person name="Bonometti L."/>
            <person name="Westerberg I."/>
            <person name="Brannstrom I.O."/>
            <person name="Guillou S."/>
            <person name="Cros-Aarteil S."/>
            <person name="Calhoun S."/>
            <person name="Haridas S."/>
            <person name="Kuo A."/>
            <person name="Mondo S."/>
            <person name="Pangilinan J."/>
            <person name="Riley R."/>
            <person name="LaButti K."/>
            <person name="Andreopoulos B."/>
            <person name="Lipzen A."/>
            <person name="Chen C."/>
            <person name="Yan M."/>
            <person name="Daum C."/>
            <person name="Ng V."/>
            <person name="Clum A."/>
            <person name="Steindorff A."/>
            <person name="Ohm R.A."/>
            <person name="Martin F."/>
            <person name="Silar P."/>
            <person name="Natvig D.O."/>
            <person name="Lalanne C."/>
            <person name="Gautier V."/>
            <person name="Ament-Velasquez S.L."/>
            <person name="Kruys A."/>
            <person name="Hutchinson M.I."/>
            <person name="Powell A.J."/>
            <person name="Barry K."/>
            <person name="Miller A.N."/>
            <person name="Grigoriev I.V."/>
            <person name="Debuchy R."/>
            <person name="Gladieux P."/>
            <person name="Hiltunen Thoren M."/>
            <person name="Johannesson H."/>
        </authorList>
    </citation>
    <scope>NUCLEOTIDE SEQUENCE</scope>
    <source>
        <strain evidence="2">CBS 168.71</strain>
    </source>
</reference>
<feature type="transmembrane region" description="Helical" evidence="1">
    <location>
        <begin position="12"/>
        <end position="34"/>
    </location>
</feature>
<name>A0AAE0HCZ7_9PEZI</name>
<evidence type="ECO:0000313" key="3">
    <source>
        <dbReference type="Proteomes" id="UP001278766"/>
    </source>
</evidence>
<organism evidence="2 3">
    <name type="scientific">Chaetomium fimeti</name>
    <dbReference type="NCBI Taxonomy" id="1854472"/>
    <lineage>
        <taxon>Eukaryota</taxon>
        <taxon>Fungi</taxon>
        <taxon>Dikarya</taxon>
        <taxon>Ascomycota</taxon>
        <taxon>Pezizomycotina</taxon>
        <taxon>Sordariomycetes</taxon>
        <taxon>Sordariomycetidae</taxon>
        <taxon>Sordariales</taxon>
        <taxon>Chaetomiaceae</taxon>
        <taxon>Chaetomium</taxon>
    </lineage>
</organism>
<feature type="transmembrane region" description="Helical" evidence="1">
    <location>
        <begin position="598"/>
        <end position="620"/>
    </location>
</feature>
<dbReference type="GeneID" id="87840974"/>
<evidence type="ECO:0000256" key="1">
    <source>
        <dbReference type="SAM" id="Phobius"/>
    </source>
</evidence>
<keyword evidence="1" id="KW-0472">Membrane</keyword>
<protein>
    <submittedName>
        <fullName evidence="2">Uncharacterized protein</fullName>
    </submittedName>
</protein>
<sequence length="629" mass="68748">MATIRQSRGIMRGIVIISLPLALTIYFLVIWRLYLVPDNDNGNGLVFGRSGANAIYYSWFVLASVGLSIFHYGREGVAERMLIRPKSLALDSKHQDDHIPPNGWLLAFGRPVLLRREPATRGLTSLAWTLLSLVTLFGYVGLPLSGLTMEFETGYQFLSGAPAGGTDRHPTVMGYNKENWNARFTFDTTERAFSRWSETTRIQPPPGDGVIYTSQEVDRSSLADSGVFTNLPNSLPRDTGVSNVFLAPQSDTGAPIDGKSWGLAFSYECSVVTKLSDFTILSHRKEDAELASGDAYGYDVLGPNATIEIYNQTSSGATARFANNLQAVAEVGYNWPYRQRRQTTNLPVSSECYNPISIPGPESKTMPYPGMDDEPQVLELILWQNLSAKNTNPNIIENPPTLNFTLPDTIPELFGAYQTQADAYNITPPTPMAAIGVRCTSTSAVGTAHLDGRRAAFHTFQPSNSTPVGFASSTKCAERLSIGVPHLLFSGTARDRAETEWLSHLYASAGRFAQGYAQLGTHFIGTRVPLQSAYLQAEELRGSLTRAYGLYVMQLVYNGGVGYVDGEGRYREASEFVNGEAVVYSRGTVLVPGIVPPVVAFVFLALWAVGSGCFGVLYLFRGCRGLVDH</sequence>
<proteinExistence type="predicted"/>
<comment type="caution">
    <text evidence="2">The sequence shown here is derived from an EMBL/GenBank/DDBJ whole genome shotgun (WGS) entry which is preliminary data.</text>
</comment>
<keyword evidence="1" id="KW-1133">Transmembrane helix</keyword>
<reference evidence="2" key="2">
    <citation type="submission" date="2023-06" db="EMBL/GenBank/DDBJ databases">
        <authorList>
            <consortium name="Lawrence Berkeley National Laboratory"/>
            <person name="Haridas S."/>
            <person name="Hensen N."/>
            <person name="Bonometti L."/>
            <person name="Westerberg I."/>
            <person name="Brannstrom I.O."/>
            <person name="Guillou S."/>
            <person name="Cros-Aarteil S."/>
            <person name="Calhoun S."/>
            <person name="Kuo A."/>
            <person name="Mondo S."/>
            <person name="Pangilinan J."/>
            <person name="Riley R."/>
            <person name="Labutti K."/>
            <person name="Andreopoulos B."/>
            <person name="Lipzen A."/>
            <person name="Chen C."/>
            <person name="Yanf M."/>
            <person name="Daum C."/>
            <person name="Ng V."/>
            <person name="Clum A."/>
            <person name="Steindorff A."/>
            <person name="Ohm R."/>
            <person name="Martin F."/>
            <person name="Silar P."/>
            <person name="Natvig D."/>
            <person name="Lalanne C."/>
            <person name="Gautier V."/>
            <person name="Ament-Velasquez S.L."/>
            <person name="Kruys A."/>
            <person name="Hutchinson M.I."/>
            <person name="Powell A.J."/>
            <person name="Barry K."/>
            <person name="Miller A.N."/>
            <person name="Grigoriev I.V."/>
            <person name="Debuchy R."/>
            <person name="Gladieux P."/>
            <person name="Thoren M.H."/>
            <person name="Johannesson H."/>
        </authorList>
    </citation>
    <scope>NUCLEOTIDE SEQUENCE</scope>
    <source>
        <strain evidence="2">CBS 168.71</strain>
    </source>
</reference>
<feature type="transmembrane region" description="Helical" evidence="1">
    <location>
        <begin position="54"/>
        <end position="73"/>
    </location>
</feature>
<gene>
    <name evidence="2" type="ORF">B0H64DRAFT_399768</name>
</gene>
<dbReference type="Proteomes" id="UP001278766">
    <property type="component" value="Unassembled WGS sequence"/>
</dbReference>
<evidence type="ECO:0000313" key="2">
    <source>
        <dbReference type="EMBL" id="KAK3294132.1"/>
    </source>
</evidence>
<accession>A0AAE0HCZ7</accession>
<feature type="transmembrane region" description="Helical" evidence="1">
    <location>
        <begin position="123"/>
        <end position="142"/>
    </location>
</feature>
<dbReference type="AlphaFoldDB" id="A0AAE0HCZ7"/>
<dbReference type="RefSeq" id="XP_062657646.1">
    <property type="nucleotide sequence ID" value="XM_062804026.1"/>
</dbReference>
<dbReference type="EMBL" id="JAUEPN010000005">
    <property type="protein sequence ID" value="KAK3294132.1"/>
    <property type="molecule type" value="Genomic_DNA"/>
</dbReference>
<keyword evidence="1" id="KW-0812">Transmembrane</keyword>
<keyword evidence="3" id="KW-1185">Reference proteome</keyword>